<keyword evidence="1" id="KW-0812">Transmembrane</keyword>
<reference evidence="2" key="1">
    <citation type="submission" date="2018-02" db="EMBL/GenBank/DDBJ databases">
        <title>Rhizophora mucronata_Transcriptome.</title>
        <authorList>
            <person name="Meera S.P."/>
            <person name="Sreeshan A."/>
            <person name="Augustine A."/>
        </authorList>
    </citation>
    <scope>NUCLEOTIDE SEQUENCE</scope>
    <source>
        <tissue evidence="2">Leaf</tissue>
    </source>
</reference>
<proteinExistence type="predicted"/>
<dbReference type="EMBL" id="GGEC01068140">
    <property type="protein sequence ID" value="MBX48624.1"/>
    <property type="molecule type" value="Transcribed_RNA"/>
</dbReference>
<organism evidence="2">
    <name type="scientific">Rhizophora mucronata</name>
    <name type="common">Asiatic mangrove</name>
    <dbReference type="NCBI Taxonomy" id="61149"/>
    <lineage>
        <taxon>Eukaryota</taxon>
        <taxon>Viridiplantae</taxon>
        <taxon>Streptophyta</taxon>
        <taxon>Embryophyta</taxon>
        <taxon>Tracheophyta</taxon>
        <taxon>Spermatophyta</taxon>
        <taxon>Magnoliopsida</taxon>
        <taxon>eudicotyledons</taxon>
        <taxon>Gunneridae</taxon>
        <taxon>Pentapetalae</taxon>
        <taxon>rosids</taxon>
        <taxon>fabids</taxon>
        <taxon>Malpighiales</taxon>
        <taxon>Rhizophoraceae</taxon>
        <taxon>Rhizophora</taxon>
    </lineage>
</organism>
<keyword evidence="1" id="KW-1133">Transmembrane helix</keyword>
<protein>
    <submittedName>
        <fullName evidence="2">Uncharacterized protein</fullName>
    </submittedName>
</protein>
<sequence>MLLLFPLRTSELQFVSYMLHMLSCLLSSLRLLFLMKNDYPSCRLPFQFRLPRQLRLYLQGII</sequence>
<dbReference type="AlphaFoldDB" id="A0A2P2P1L9"/>
<feature type="transmembrane region" description="Helical" evidence="1">
    <location>
        <begin position="12"/>
        <end position="33"/>
    </location>
</feature>
<evidence type="ECO:0000313" key="2">
    <source>
        <dbReference type="EMBL" id="MBX48624.1"/>
    </source>
</evidence>
<name>A0A2P2P1L9_RHIMU</name>
<evidence type="ECO:0000256" key="1">
    <source>
        <dbReference type="SAM" id="Phobius"/>
    </source>
</evidence>
<accession>A0A2P2P1L9</accession>
<keyword evidence="1" id="KW-0472">Membrane</keyword>